<comment type="caution">
    <text evidence="9">The sequence shown here is derived from an EMBL/GenBank/DDBJ whole genome shotgun (WGS) entry which is preliminary data.</text>
</comment>
<dbReference type="InterPro" id="IPR000620">
    <property type="entry name" value="EamA_dom"/>
</dbReference>
<keyword evidence="5 7" id="KW-0472">Membrane</keyword>
<feature type="transmembrane region" description="Helical" evidence="7">
    <location>
        <begin position="232"/>
        <end position="256"/>
    </location>
</feature>
<keyword evidence="4 7" id="KW-1133">Transmembrane helix</keyword>
<name>A0A830H2E6_9CHLO</name>
<dbReference type="InterPro" id="IPR037185">
    <property type="entry name" value="EmrE-like"/>
</dbReference>
<feature type="transmembrane region" description="Helical" evidence="7">
    <location>
        <begin position="207"/>
        <end position="226"/>
    </location>
</feature>
<dbReference type="AlphaFoldDB" id="A0A830H2E6"/>
<protein>
    <recommendedName>
        <fullName evidence="8">EamA domain-containing protein</fullName>
    </recommendedName>
</protein>
<dbReference type="Proteomes" id="UP000660262">
    <property type="component" value="Unassembled WGS sequence"/>
</dbReference>
<dbReference type="Pfam" id="PF00892">
    <property type="entry name" value="EamA"/>
    <property type="match status" value="1"/>
</dbReference>
<evidence type="ECO:0000256" key="7">
    <source>
        <dbReference type="SAM" id="Phobius"/>
    </source>
</evidence>
<feature type="transmembrane region" description="Helical" evidence="7">
    <location>
        <begin position="125"/>
        <end position="143"/>
    </location>
</feature>
<evidence type="ECO:0000313" key="9">
    <source>
        <dbReference type="EMBL" id="GHP01316.1"/>
    </source>
</evidence>
<evidence type="ECO:0000313" key="10">
    <source>
        <dbReference type="Proteomes" id="UP000660262"/>
    </source>
</evidence>
<evidence type="ECO:0000256" key="4">
    <source>
        <dbReference type="ARBA" id="ARBA00022989"/>
    </source>
</evidence>
<keyword evidence="3 7" id="KW-0812">Transmembrane</keyword>
<feature type="transmembrane region" description="Helical" evidence="7">
    <location>
        <begin position="305"/>
        <end position="335"/>
    </location>
</feature>
<evidence type="ECO:0000259" key="8">
    <source>
        <dbReference type="Pfam" id="PF00892"/>
    </source>
</evidence>
<evidence type="ECO:0000256" key="5">
    <source>
        <dbReference type="ARBA" id="ARBA00023136"/>
    </source>
</evidence>
<keyword evidence="10" id="KW-1185">Reference proteome</keyword>
<dbReference type="SUPFAM" id="SSF103481">
    <property type="entry name" value="Multidrug resistance efflux transporter EmrE"/>
    <property type="match status" value="2"/>
</dbReference>
<organism evidence="9 10">
    <name type="scientific">Pycnococcus provasolii</name>
    <dbReference type="NCBI Taxonomy" id="41880"/>
    <lineage>
        <taxon>Eukaryota</taxon>
        <taxon>Viridiplantae</taxon>
        <taxon>Chlorophyta</taxon>
        <taxon>Pseudoscourfieldiophyceae</taxon>
        <taxon>Pseudoscourfieldiales</taxon>
        <taxon>Pycnococcaceae</taxon>
        <taxon>Pycnococcus</taxon>
    </lineage>
</organism>
<feature type="transmembrane region" description="Helical" evidence="7">
    <location>
        <begin position="93"/>
        <end position="113"/>
    </location>
</feature>
<accession>A0A830H2E6</accession>
<gene>
    <name evidence="9" type="ORF">PPROV_000007200</name>
</gene>
<dbReference type="PANTHER" id="PTHR22911">
    <property type="entry name" value="ACYL-MALONYL CONDENSING ENZYME-RELATED"/>
    <property type="match status" value="1"/>
</dbReference>
<evidence type="ECO:0000256" key="2">
    <source>
        <dbReference type="ARBA" id="ARBA00007635"/>
    </source>
</evidence>
<evidence type="ECO:0000256" key="3">
    <source>
        <dbReference type="ARBA" id="ARBA00022692"/>
    </source>
</evidence>
<evidence type="ECO:0000256" key="1">
    <source>
        <dbReference type="ARBA" id="ARBA00004141"/>
    </source>
</evidence>
<dbReference type="EMBL" id="BNJQ01000001">
    <property type="protein sequence ID" value="GHP01316.1"/>
    <property type="molecule type" value="Genomic_DNA"/>
</dbReference>
<feature type="transmembrane region" description="Helical" evidence="7">
    <location>
        <begin position="150"/>
        <end position="172"/>
    </location>
</feature>
<dbReference type="PANTHER" id="PTHR22911:SF6">
    <property type="entry name" value="SOLUTE CARRIER FAMILY 35 MEMBER G1"/>
    <property type="match status" value="1"/>
</dbReference>
<sequence>MREGGDVLHAARFRHAAASTTRAGANKSRKACAPPVSATSDTAPDTPSEPSTTAAASAAAAPFVVALLWYLAHQVVGVGNDVIMKFVGTSLHAAQVVFLRFAFAALSMLPFMIANPSTFKTDRVPLHVARSVILLGAIGLYVYGLSIAPIAAVTTLNFTIPIFTLLLAMFFLSEKVDAGRWLATAAGFAGVAMVLRPSTAAFDPRWLSVLGSALLFAGLDVLNKVFIGKESFWAMIFYTAAITAILAAVPAALVWTAPTAMQLGLLIVLGGGANLLLFCLLKAFSLVDVSALAPYRYLELLLSILVGYIFFAEIPATSTIAGALAIVPATAFITWKEQQSMNSKEK</sequence>
<feature type="transmembrane region" description="Helical" evidence="7">
    <location>
        <begin position="54"/>
        <end position="72"/>
    </location>
</feature>
<feature type="region of interest" description="Disordered" evidence="6">
    <location>
        <begin position="18"/>
        <end position="52"/>
    </location>
</feature>
<evidence type="ECO:0000256" key="6">
    <source>
        <dbReference type="SAM" id="MobiDB-lite"/>
    </source>
</evidence>
<dbReference type="GO" id="GO:0016020">
    <property type="term" value="C:membrane"/>
    <property type="evidence" value="ECO:0007669"/>
    <property type="project" value="UniProtKB-SubCell"/>
</dbReference>
<dbReference type="OrthoDB" id="306876at2759"/>
<comment type="subcellular location">
    <subcellularLocation>
        <location evidence="1">Membrane</location>
        <topology evidence="1">Multi-pass membrane protein</topology>
    </subcellularLocation>
</comment>
<feature type="domain" description="EamA" evidence="8">
    <location>
        <begin position="76"/>
        <end position="195"/>
    </location>
</feature>
<feature type="compositionally biased region" description="Low complexity" evidence="6">
    <location>
        <begin position="39"/>
        <end position="52"/>
    </location>
</feature>
<reference evidence="9" key="1">
    <citation type="submission" date="2020-10" db="EMBL/GenBank/DDBJ databases">
        <title>Unveiling of a novel bifunctional photoreceptor, Dualchrome1, isolated from a cosmopolitan green alga.</title>
        <authorList>
            <person name="Suzuki S."/>
            <person name="Kawachi M."/>
        </authorList>
    </citation>
    <scope>NUCLEOTIDE SEQUENCE</scope>
    <source>
        <strain evidence="9">NIES 2893</strain>
    </source>
</reference>
<proteinExistence type="inferred from homology"/>
<comment type="similarity">
    <text evidence="2">Belongs to the drug/metabolite transporter (DMT) superfamily. Plant drug/metabolite exporter (P-DME) (TC 2.A.7.4) family.</text>
</comment>
<feature type="transmembrane region" description="Helical" evidence="7">
    <location>
        <begin position="178"/>
        <end position="195"/>
    </location>
</feature>
<feature type="transmembrane region" description="Helical" evidence="7">
    <location>
        <begin position="263"/>
        <end position="285"/>
    </location>
</feature>